<dbReference type="GO" id="GO:0008273">
    <property type="term" value="F:calcium, potassium:sodium antiporter activity"/>
    <property type="evidence" value="ECO:0007669"/>
    <property type="project" value="TreeGrafter"/>
</dbReference>
<keyword evidence="16" id="KW-0739">Sodium transport</keyword>
<dbReference type="Gene3D" id="1.20.1420.30">
    <property type="entry name" value="NCX, central ion-binding region"/>
    <property type="match status" value="2"/>
</dbReference>
<dbReference type="OrthoDB" id="2127281at2759"/>
<dbReference type="PANTHER" id="PTHR10846:SF73">
    <property type="entry name" value="SODIUM_CALCIUM EXCHANGER MEMBRANE REGION DOMAIN-CONTAINING PROTEIN"/>
    <property type="match status" value="1"/>
</dbReference>
<evidence type="ECO:0000256" key="9">
    <source>
        <dbReference type="ARBA" id="ARBA00022837"/>
    </source>
</evidence>
<dbReference type="Pfam" id="PF01699">
    <property type="entry name" value="Na_Ca_ex"/>
    <property type="match status" value="2"/>
</dbReference>
<feature type="domain" description="Sodium/calcium exchanger membrane region" evidence="19">
    <location>
        <begin position="118"/>
        <end position="259"/>
    </location>
</feature>
<dbReference type="PANTHER" id="PTHR10846">
    <property type="entry name" value="SODIUM/POTASSIUM/CALCIUM EXCHANGER"/>
    <property type="match status" value="1"/>
</dbReference>
<evidence type="ECO:0000256" key="13">
    <source>
        <dbReference type="ARBA" id="ARBA00023053"/>
    </source>
</evidence>
<dbReference type="InterPro" id="IPR004837">
    <property type="entry name" value="NaCa_Exmemb"/>
</dbReference>
<dbReference type="OMA" id="KAWARWY"/>
<proteinExistence type="inferred from homology"/>
<feature type="transmembrane region" description="Helical" evidence="18">
    <location>
        <begin position="111"/>
        <end position="131"/>
    </location>
</feature>
<feature type="transmembrane region" description="Helical" evidence="18">
    <location>
        <begin position="464"/>
        <end position="482"/>
    </location>
</feature>
<feature type="transmembrane region" description="Helical" evidence="18">
    <location>
        <begin position="152"/>
        <end position="176"/>
    </location>
</feature>
<dbReference type="AlphaFoldDB" id="A0A914AYP9"/>
<feature type="compositionally biased region" description="Basic and acidic residues" evidence="17">
    <location>
        <begin position="331"/>
        <end position="355"/>
    </location>
</feature>
<reference evidence="20" key="1">
    <citation type="submission" date="2022-11" db="UniProtKB">
        <authorList>
            <consortium name="EnsemblMetazoa"/>
        </authorList>
    </citation>
    <scope>IDENTIFICATION</scope>
</reference>
<evidence type="ECO:0000256" key="11">
    <source>
        <dbReference type="ARBA" id="ARBA00022958"/>
    </source>
</evidence>
<evidence type="ECO:0000259" key="19">
    <source>
        <dbReference type="Pfam" id="PF01699"/>
    </source>
</evidence>
<feature type="transmembrane region" description="Helical" evidence="18">
    <location>
        <begin position="227"/>
        <end position="260"/>
    </location>
</feature>
<organism evidence="20 21">
    <name type="scientific">Patiria miniata</name>
    <name type="common">Bat star</name>
    <name type="synonym">Asterina miniata</name>
    <dbReference type="NCBI Taxonomy" id="46514"/>
    <lineage>
        <taxon>Eukaryota</taxon>
        <taxon>Metazoa</taxon>
        <taxon>Echinodermata</taxon>
        <taxon>Eleutherozoa</taxon>
        <taxon>Asterozoa</taxon>
        <taxon>Asteroidea</taxon>
        <taxon>Valvatacea</taxon>
        <taxon>Valvatida</taxon>
        <taxon>Asterinidae</taxon>
        <taxon>Patiria</taxon>
    </lineage>
</organism>
<dbReference type="EnsemblMetazoa" id="XM_038212865.1">
    <property type="protein sequence ID" value="XP_038068793.1"/>
    <property type="gene ID" value="LOC119738121"/>
</dbReference>
<comment type="subcellular location">
    <subcellularLocation>
        <location evidence="1">Membrane</location>
        <topology evidence="1">Multi-pass membrane protein</topology>
    </subcellularLocation>
</comment>
<evidence type="ECO:0000256" key="3">
    <source>
        <dbReference type="ARBA" id="ARBA00022448"/>
    </source>
</evidence>
<keyword evidence="11" id="KW-0630">Potassium</keyword>
<evidence type="ECO:0000256" key="1">
    <source>
        <dbReference type="ARBA" id="ARBA00004141"/>
    </source>
</evidence>
<dbReference type="GO" id="GO:0006874">
    <property type="term" value="P:intracellular calcium ion homeostasis"/>
    <property type="evidence" value="ECO:0007669"/>
    <property type="project" value="TreeGrafter"/>
</dbReference>
<feature type="transmembrane region" description="Helical" evidence="18">
    <location>
        <begin position="16"/>
        <end position="38"/>
    </location>
</feature>
<evidence type="ECO:0000256" key="10">
    <source>
        <dbReference type="ARBA" id="ARBA00022847"/>
    </source>
</evidence>
<keyword evidence="5" id="KW-0633">Potassium transport</keyword>
<dbReference type="GO" id="GO:0005886">
    <property type="term" value="C:plasma membrane"/>
    <property type="evidence" value="ECO:0007669"/>
    <property type="project" value="TreeGrafter"/>
</dbReference>
<accession>A0A914AYP9</accession>
<keyword evidence="4" id="KW-0050">Antiport</keyword>
<protein>
    <recommendedName>
        <fullName evidence="19">Sodium/calcium exchanger membrane region domain-containing protein</fullName>
    </recommendedName>
</protein>
<dbReference type="Proteomes" id="UP000887568">
    <property type="component" value="Unplaced"/>
</dbReference>
<comment type="similarity">
    <text evidence="2">Belongs to the Ca(2+):cation antiporter (CaCA) (TC 2.A.19) family. SLC24A subfamily.</text>
</comment>
<evidence type="ECO:0000313" key="20">
    <source>
        <dbReference type="EnsemblMetazoa" id="XP_038068793.1"/>
    </source>
</evidence>
<evidence type="ECO:0000256" key="6">
    <source>
        <dbReference type="ARBA" id="ARBA00022568"/>
    </source>
</evidence>
<evidence type="ECO:0000256" key="12">
    <source>
        <dbReference type="ARBA" id="ARBA00022989"/>
    </source>
</evidence>
<evidence type="ECO:0000256" key="16">
    <source>
        <dbReference type="ARBA" id="ARBA00023201"/>
    </source>
</evidence>
<keyword evidence="15 18" id="KW-0472">Membrane</keyword>
<sequence>MAIWTVKRHTSAAKTIVFRIYAGILVVYLLTFFVYIVANLGGIEIGDENARIAGRKRVAREATEPEEAMNETVSTLLMPTEQSPDTLPNCSRPSVENFPEGVFSLEALRHGALAVDLIVVVYMFGALAIVCDSYFMPALEIICSVLHLSEDVAGATFMAIGGSAPELFTSIVGVFISKGDIGIGTILGSAVFNVLFVIGLCGLLAGKSIYLSCWPLTRDSSCYILSILALVFVVSDGLVTWAESAAMLVLYCLYITLMYFNPRTERYVDRSMAKCRCRRLVMGEARRVDGEGRGDFTELENLMEEGEESEEEEEEEVIHMVNGNGNIGRANTDKTETVKPKQEESPVKHEEDPKSPLEVPKGCLQVFSWVLTLPALLLFYVTIPDCRKKAWARWYPLTFLIALLWIGGLTYLLVWMVTVVGFTLRIPDTVMGLTLLAAGSSVPDLILSVIAAREGYGDMAISHSIGSNLFDILLGLGLPWFLNSVAVMSGKPLAIHSTGVIYITALLLGNVVVMVLLIRLSGFLLNKKLGFVLVLLYVAFLVLSIFLEMGAVLGVGELPVCGM</sequence>
<dbReference type="GeneID" id="119738121"/>
<evidence type="ECO:0000256" key="2">
    <source>
        <dbReference type="ARBA" id="ARBA00005364"/>
    </source>
</evidence>
<name>A0A914AYP9_PATMI</name>
<dbReference type="InterPro" id="IPR004481">
    <property type="entry name" value="K/Na/Ca-exchanger"/>
</dbReference>
<evidence type="ECO:0000256" key="18">
    <source>
        <dbReference type="SAM" id="Phobius"/>
    </source>
</evidence>
<feature type="transmembrane region" description="Helical" evidence="18">
    <location>
        <begin position="430"/>
        <end position="452"/>
    </location>
</feature>
<evidence type="ECO:0000256" key="15">
    <source>
        <dbReference type="ARBA" id="ARBA00023136"/>
    </source>
</evidence>
<keyword evidence="6" id="KW-0109">Calcium transport</keyword>
<feature type="transmembrane region" description="Helical" evidence="18">
    <location>
        <begin position="494"/>
        <end position="517"/>
    </location>
</feature>
<keyword evidence="14" id="KW-0406">Ion transport</keyword>
<evidence type="ECO:0000256" key="7">
    <source>
        <dbReference type="ARBA" id="ARBA00022692"/>
    </source>
</evidence>
<feature type="region of interest" description="Disordered" evidence="17">
    <location>
        <begin position="328"/>
        <end position="355"/>
    </location>
</feature>
<evidence type="ECO:0000256" key="8">
    <source>
        <dbReference type="ARBA" id="ARBA00022729"/>
    </source>
</evidence>
<evidence type="ECO:0000256" key="14">
    <source>
        <dbReference type="ARBA" id="ARBA00023065"/>
    </source>
</evidence>
<feature type="transmembrane region" description="Helical" evidence="18">
    <location>
        <begin position="182"/>
        <end position="206"/>
    </location>
</feature>
<dbReference type="FunFam" id="1.20.1420.30:FF:000004">
    <property type="entry name" value="Sodium/potassium/calcium exchanger 2 isoform 1"/>
    <property type="match status" value="1"/>
</dbReference>
<evidence type="ECO:0000256" key="4">
    <source>
        <dbReference type="ARBA" id="ARBA00022449"/>
    </source>
</evidence>
<keyword evidence="13" id="KW-0915">Sodium</keyword>
<evidence type="ECO:0000256" key="17">
    <source>
        <dbReference type="SAM" id="MobiDB-lite"/>
    </source>
</evidence>
<feature type="transmembrane region" description="Helical" evidence="18">
    <location>
        <begin position="529"/>
        <end position="547"/>
    </location>
</feature>
<dbReference type="RefSeq" id="XP_038068793.1">
    <property type="nucleotide sequence ID" value="XM_038212865.1"/>
</dbReference>
<dbReference type="GO" id="GO:0005262">
    <property type="term" value="F:calcium channel activity"/>
    <property type="evidence" value="ECO:0007669"/>
    <property type="project" value="TreeGrafter"/>
</dbReference>
<dbReference type="InterPro" id="IPR044880">
    <property type="entry name" value="NCX_ion-bd_dom_sf"/>
</dbReference>
<keyword evidence="21" id="KW-1185">Reference proteome</keyword>
<feature type="domain" description="Sodium/calcium exchanger membrane region" evidence="19">
    <location>
        <begin position="395"/>
        <end position="546"/>
    </location>
</feature>
<keyword evidence="12 18" id="KW-1133">Transmembrane helix</keyword>
<keyword evidence="10" id="KW-0769">Symport</keyword>
<keyword evidence="3" id="KW-0813">Transport</keyword>
<keyword evidence="9" id="KW-0106">Calcium</keyword>
<evidence type="ECO:0000256" key="5">
    <source>
        <dbReference type="ARBA" id="ARBA00022538"/>
    </source>
</evidence>
<dbReference type="FunFam" id="1.20.1420.30:FF:000009">
    <property type="entry name" value="sodium/potassium/calcium exchanger 5 isoform X2"/>
    <property type="match status" value="1"/>
</dbReference>
<evidence type="ECO:0000313" key="21">
    <source>
        <dbReference type="Proteomes" id="UP000887568"/>
    </source>
</evidence>
<keyword evidence="7 18" id="KW-0812">Transmembrane</keyword>
<keyword evidence="8" id="KW-0732">Signal</keyword>
<dbReference type="GO" id="GO:0015293">
    <property type="term" value="F:symporter activity"/>
    <property type="evidence" value="ECO:0007669"/>
    <property type="project" value="UniProtKB-KW"/>
</dbReference>
<dbReference type="NCBIfam" id="TIGR00367">
    <property type="entry name" value="calcium/sodium antiporter"/>
    <property type="match status" value="1"/>
</dbReference>
<feature type="transmembrane region" description="Helical" evidence="18">
    <location>
        <begin position="395"/>
        <end position="424"/>
    </location>
</feature>